<evidence type="ECO:0000256" key="5">
    <source>
        <dbReference type="ARBA" id="ARBA00022475"/>
    </source>
</evidence>
<organism evidence="15 16">
    <name type="scientific">Ureibacillus yapensis</name>
    <dbReference type="NCBI Taxonomy" id="2304605"/>
    <lineage>
        <taxon>Bacteria</taxon>
        <taxon>Bacillati</taxon>
        <taxon>Bacillota</taxon>
        <taxon>Bacilli</taxon>
        <taxon>Bacillales</taxon>
        <taxon>Caryophanaceae</taxon>
        <taxon>Ureibacillus</taxon>
    </lineage>
</organism>
<comment type="subcellular location">
    <subcellularLocation>
        <location evidence="1">Cell membrane</location>
        <topology evidence="1">Peripheral membrane protein</topology>
        <orientation evidence="1">Cytoplasmic side</orientation>
    </subcellularLocation>
</comment>
<comment type="similarity">
    <text evidence="2">Belongs to the GTP-binding SRP family.</text>
</comment>
<dbReference type="Pfam" id="PF00448">
    <property type="entry name" value="SRP54"/>
    <property type="match status" value="1"/>
</dbReference>
<dbReference type="PANTHER" id="PTHR43134:SF3">
    <property type="entry name" value="FLAGELLAR BIOSYNTHESIS PROTEIN FLHF"/>
    <property type="match status" value="1"/>
</dbReference>
<evidence type="ECO:0000256" key="10">
    <source>
        <dbReference type="ARBA" id="ARBA00023136"/>
    </source>
</evidence>
<dbReference type="InterPro" id="IPR027417">
    <property type="entry name" value="P-loop_NTPase"/>
</dbReference>
<dbReference type="GO" id="GO:0006614">
    <property type="term" value="P:SRP-dependent cotranslational protein targeting to membrane"/>
    <property type="evidence" value="ECO:0007669"/>
    <property type="project" value="UniProtKB-UniRule"/>
</dbReference>
<dbReference type="OrthoDB" id="9778554at2"/>
<keyword evidence="10" id="KW-0472">Membrane</keyword>
<evidence type="ECO:0000313" key="15">
    <source>
        <dbReference type="EMBL" id="RHW39628.1"/>
    </source>
</evidence>
<dbReference type="GO" id="GO:0005047">
    <property type="term" value="F:signal recognition particle binding"/>
    <property type="evidence" value="ECO:0007669"/>
    <property type="project" value="TreeGrafter"/>
</dbReference>
<dbReference type="NCBIfam" id="TIGR03499">
    <property type="entry name" value="FlhF"/>
    <property type="match status" value="1"/>
</dbReference>
<keyword evidence="16" id="KW-1185">Reference proteome</keyword>
<keyword evidence="4" id="KW-0813">Transport</keyword>
<feature type="domain" description="SRP54-type proteins GTP-binding" evidence="14">
    <location>
        <begin position="186"/>
        <end position="377"/>
    </location>
</feature>
<dbReference type="InterPro" id="IPR020006">
    <property type="entry name" value="FlhF"/>
</dbReference>
<protein>
    <recommendedName>
        <fullName evidence="3 13">Flagellar biosynthesis protein FlhF</fullName>
    </recommendedName>
</protein>
<evidence type="ECO:0000256" key="7">
    <source>
        <dbReference type="ARBA" id="ARBA00022795"/>
    </source>
</evidence>
<keyword evidence="9" id="KW-0342">GTP-binding</keyword>
<reference evidence="15 16" key="1">
    <citation type="submission" date="2018-08" db="EMBL/GenBank/DDBJ databases">
        <title>Lysinibacillus sp. YLB-03 draft genome sequence.</title>
        <authorList>
            <person name="Yu L."/>
        </authorList>
    </citation>
    <scope>NUCLEOTIDE SEQUENCE [LARGE SCALE GENOMIC DNA]</scope>
    <source>
        <strain evidence="15 16">YLB-03</strain>
    </source>
</reference>
<comment type="function">
    <text evidence="12">Necessary for flagellar biosynthesis. May be involved in translocation of the flagellum.</text>
</comment>
<keyword evidence="15" id="KW-0969">Cilium</keyword>
<keyword evidence="5" id="KW-1003">Cell membrane</keyword>
<evidence type="ECO:0000313" key="16">
    <source>
        <dbReference type="Proteomes" id="UP000265692"/>
    </source>
</evidence>
<keyword evidence="8" id="KW-0653">Protein transport</keyword>
<keyword evidence="7" id="KW-1005">Bacterial flagellum biogenesis</keyword>
<keyword evidence="15" id="KW-0282">Flagellum</keyword>
<dbReference type="GO" id="GO:0005525">
    <property type="term" value="F:GTP binding"/>
    <property type="evidence" value="ECO:0007669"/>
    <property type="project" value="UniProtKB-UniRule"/>
</dbReference>
<evidence type="ECO:0000256" key="12">
    <source>
        <dbReference type="ARBA" id="ARBA00025337"/>
    </source>
</evidence>
<dbReference type="Gene3D" id="3.40.50.300">
    <property type="entry name" value="P-loop containing nucleotide triphosphate hydrolases"/>
    <property type="match status" value="1"/>
</dbReference>
<comment type="caution">
    <text evidence="15">The sequence shown here is derived from an EMBL/GenBank/DDBJ whole genome shotgun (WGS) entry which is preliminary data.</text>
</comment>
<dbReference type="Gene3D" id="1.20.120.1380">
    <property type="entry name" value="Flagellar FlhF biosynthesis protein, N domain"/>
    <property type="match status" value="1"/>
</dbReference>
<evidence type="ECO:0000256" key="1">
    <source>
        <dbReference type="ARBA" id="ARBA00004413"/>
    </source>
</evidence>
<gene>
    <name evidence="15" type="primary">flhF</name>
    <name evidence="15" type="ORF">D1B33_01915</name>
</gene>
<dbReference type="AlphaFoldDB" id="A0A396SH74"/>
<evidence type="ECO:0000256" key="13">
    <source>
        <dbReference type="NCBIfam" id="TIGR03499"/>
    </source>
</evidence>
<keyword evidence="11" id="KW-1006">Bacterial flagellum protein export</keyword>
<evidence type="ECO:0000259" key="14">
    <source>
        <dbReference type="SMART" id="SM00962"/>
    </source>
</evidence>
<name>A0A396SH74_9BACL</name>
<dbReference type="PANTHER" id="PTHR43134">
    <property type="entry name" value="SIGNAL RECOGNITION PARTICLE RECEPTOR SUBUNIT ALPHA"/>
    <property type="match status" value="1"/>
</dbReference>
<dbReference type="GO" id="GO:0044781">
    <property type="term" value="P:bacterial-type flagellum organization"/>
    <property type="evidence" value="ECO:0007669"/>
    <property type="project" value="UniProtKB-UniRule"/>
</dbReference>
<keyword evidence="6" id="KW-0547">Nucleotide-binding</keyword>
<accession>A0A396SH74</accession>
<keyword evidence="15" id="KW-0966">Cell projection</keyword>
<evidence type="ECO:0000256" key="2">
    <source>
        <dbReference type="ARBA" id="ARBA00008531"/>
    </source>
</evidence>
<dbReference type="SMART" id="SM00962">
    <property type="entry name" value="SRP54"/>
    <property type="match status" value="1"/>
</dbReference>
<evidence type="ECO:0000256" key="11">
    <source>
        <dbReference type="ARBA" id="ARBA00023225"/>
    </source>
</evidence>
<dbReference type="FunFam" id="3.40.50.300:FF:000695">
    <property type="entry name" value="Flagellar biosynthesis regulator FlhF"/>
    <property type="match status" value="1"/>
</dbReference>
<evidence type="ECO:0000256" key="3">
    <source>
        <dbReference type="ARBA" id="ARBA00014919"/>
    </source>
</evidence>
<evidence type="ECO:0000256" key="8">
    <source>
        <dbReference type="ARBA" id="ARBA00022927"/>
    </source>
</evidence>
<dbReference type="Proteomes" id="UP000265692">
    <property type="component" value="Unassembled WGS sequence"/>
</dbReference>
<dbReference type="CDD" id="cd17873">
    <property type="entry name" value="FlhF"/>
    <property type="match status" value="1"/>
</dbReference>
<dbReference type="RefSeq" id="WP_118874640.1">
    <property type="nucleotide sequence ID" value="NZ_QWEI01000001.1"/>
</dbReference>
<evidence type="ECO:0000256" key="6">
    <source>
        <dbReference type="ARBA" id="ARBA00022741"/>
    </source>
</evidence>
<dbReference type="GO" id="GO:0003924">
    <property type="term" value="F:GTPase activity"/>
    <property type="evidence" value="ECO:0007669"/>
    <property type="project" value="UniProtKB-UniRule"/>
</dbReference>
<dbReference type="InterPro" id="IPR047040">
    <property type="entry name" value="FlhF__GTPase_dom"/>
</dbReference>
<sequence length="381" mass="43268">MRMKKYTAPSIAEAMKLVRAELGEDAVIINSKVVVTKKLFGLIKHKNFEVLAGIDQVETKQPTFSLPDIQPASNVFATAHEDEKENKDAQLTNELKSELADLKSMIKQMQKQTTQSDIPEEFLPFMDFLNDQELSEELITAIGDELFVHQNQKKENLTNIEMNEIAKSILRKSLADLPMGGLSYEKKYINVLGPTGVGKTTTIAKMAARAVLEKKKKIGFITTDTYRIAAIEQLKTYANLLQAPIEIVYNSKDYQNAIEKFSDLDLVFIDTAGRNYKEAKYVEDLKKIINFDQEVESYLVLALTAKESDMETIIQQFSELPIDKFIFTKIDETNSIGTMYNLMIKYNKGLAYYTNGQEVPEDIEEANLEAVLQLFFQGEFK</sequence>
<evidence type="ECO:0000256" key="4">
    <source>
        <dbReference type="ARBA" id="ARBA00022448"/>
    </source>
</evidence>
<dbReference type="InterPro" id="IPR000897">
    <property type="entry name" value="SRP54_GTPase_dom"/>
</dbReference>
<evidence type="ECO:0000256" key="9">
    <source>
        <dbReference type="ARBA" id="ARBA00023134"/>
    </source>
</evidence>
<dbReference type="GO" id="GO:0015031">
    <property type="term" value="P:protein transport"/>
    <property type="evidence" value="ECO:0007669"/>
    <property type="project" value="UniProtKB-KW"/>
</dbReference>
<dbReference type="GO" id="GO:0005886">
    <property type="term" value="C:plasma membrane"/>
    <property type="evidence" value="ECO:0007669"/>
    <property type="project" value="UniProtKB-SubCell"/>
</dbReference>
<proteinExistence type="inferred from homology"/>
<dbReference type="SUPFAM" id="SSF52540">
    <property type="entry name" value="P-loop containing nucleoside triphosphate hydrolases"/>
    <property type="match status" value="1"/>
</dbReference>
<dbReference type="EMBL" id="QWEI01000001">
    <property type="protein sequence ID" value="RHW39628.1"/>
    <property type="molecule type" value="Genomic_DNA"/>
</dbReference>